<keyword evidence="2" id="KW-0479">Metal-binding</keyword>
<keyword evidence="3" id="KW-0378">Hydrolase</keyword>
<dbReference type="InterPro" id="IPR037094">
    <property type="entry name" value="Glyco_hydro_38_cen_sf"/>
</dbReference>
<dbReference type="Proteomes" id="UP000660611">
    <property type="component" value="Unassembled WGS sequence"/>
</dbReference>
<dbReference type="InterPro" id="IPR011682">
    <property type="entry name" value="Glyco_hydro_38_C"/>
</dbReference>
<dbReference type="Pfam" id="PF07748">
    <property type="entry name" value="Glyco_hydro_38C"/>
    <property type="match status" value="1"/>
</dbReference>
<dbReference type="InterPro" id="IPR028995">
    <property type="entry name" value="Glyco_hydro_57/38_cen_sf"/>
</dbReference>
<name>A0A919UFA0_9ACTN</name>
<feature type="domain" description="Glycoside hydrolase family 38 central" evidence="5">
    <location>
        <begin position="327"/>
        <end position="397"/>
    </location>
</feature>
<dbReference type="Gene3D" id="3.20.110.10">
    <property type="entry name" value="Glycoside hydrolase 38, N terminal domain"/>
    <property type="match status" value="1"/>
</dbReference>
<dbReference type="InterPro" id="IPR000602">
    <property type="entry name" value="Glyco_hydro_38_N"/>
</dbReference>
<dbReference type="GO" id="GO:0009313">
    <property type="term" value="P:oligosaccharide catabolic process"/>
    <property type="evidence" value="ECO:0007669"/>
    <property type="project" value="TreeGrafter"/>
</dbReference>
<comment type="caution">
    <text evidence="6">The sequence shown here is derived from an EMBL/GenBank/DDBJ whole genome shotgun (WGS) entry which is preliminary data.</text>
</comment>
<dbReference type="InterPro" id="IPR011330">
    <property type="entry name" value="Glyco_hydro/deAcase_b/a-brl"/>
</dbReference>
<dbReference type="CDD" id="cd10786">
    <property type="entry name" value="GH38N_AMII_like"/>
    <property type="match status" value="1"/>
</dbReference>
<dbReference type="SMART" id="SM00872">
    <property type="entry name" value="Alpha-mann_mid"/>
    <property type="match status" value="1"/>
</dbReference>
<dbReference type="RefSeq" id="WP_203851589.1">
    <property type="nucleotide sequence ID" value="NZ_BAAAVW010000029.1"/>
</dbReference>
<dbReference type="PANTHER" id="PTHR46017:SF1">
    <property type="entry name" value="ALPHA-MANNOSIDASE 2C1"/>
    <property type="match status" value="1"/>
</dbReference>
<dbReference type="Pfam" id="PF01074">
    <property type="entry name" value="Glyco_hydro_38N"/>
    <property type="match status" value="1"/>
</dbReference>
<dbReference type="GO" id="GO:0004559">
    <property type="term" value="F:alpha-mannosidase activity"/>
    <property type="evidence" value="ECO:0007669"/>
    <property type="project" value="InterPro"/>
</dbReference>
<dbReference type="InterPro" id="IPR013780">
    <property type="entry name" value="Glyco_hydro_b"/>
</dbReference>
<evidence type="ECO:0000256" key="2">
    <source>
        <dbReference type="ARBA" id="ARBA00022723"/>
    </source>
</evidence>
<keyword evidence="7" id="KW-1185">Reference proteome</keyword>
<evidence type="ECO:0000313" key="6">
    <source>
        <dbReference type="EMBL" id="GIG49931.1"/>
    </source>
</evidence>
<dbReference type="InterPro" id="IPR011013">
    <property type="entry name" value="Gal_mutarotase_sf_dom"/>
</dbReference>
<dbReference type="SUPFAM" id="SSF88713">
    <property type="entry name" value="Glycoside hydrolase/deacetylase"/>
    <property type="match status" value="1"/>
</dbReference>
<comment type="similarity">
    <text evidence="1">Belongs to the glycosyl hydrolase 38 family.</text>
</comment>
<dbReference type="GO" id="GO:0006013">
    <property type="term" value="P:mannose metabolic process"/>
    <property type="evidence" value="ECO:0007669"/>
    <property type="project" value="InterPro"/>
</dbReference>
<dbReference type="Pfam" id="PF10633">
    <property type="entry name" value="NPCBM_assoc"/>
    <property type="match status" value="1"/>
</dbReference>
<dbReference type="Pfam" id="PF09261">
    <property type="entry name" value="Alpha-mann_mid"/>
    <property type="match status" value="1"/>
</dbReference>
<dbReference type="InterPro" id="IPR018905">
    <property type="entry name" value="A-galactase_NEW3"/>
</dbReference>
<evidence type="ECO:0000256" key="3">
    <source>
        <dbReference type="ARBA" id="ARBA00022801"/>
    </source>
</evidence>
<dbReference type="Gene3D" id="2.60.40.1180">
    <property type="entry name" value="Golgi alpha-mannosidase II"/>
    <property type="match status" value="1"/>
</dbReference>
<dbReference type="SUPFAM" id="SSF74650">
    <property type="entry name" value="Galactose mutarotase-like"/>
    <property type="match status" value="2"/>
</dbReference>
<evidence type="ECO:0000313" key="7">
    <source>
        <dbReference type="Proteomes" id="UP000660611"/>
    </source>
</evidence>
<keyword evidence="4" id="KW-0326">Glycosidase</keyword>
<dbReference type="InterPro" id="IPR015341">
    <property type="entry name" value="Glyco_hydro_38_cen"/>
</dbReference>
<proteinExistence type="inferred from homology"/>
<dbReference type="Pfam" id="PF17677">
    <property type="entry name" value="Glyco_hydro38C2"/>
    <property type="match status" value="1"/>
</dbReference>
<accession>A0A919UFA0</accession>
<dbReference type="GO" id="GO:0046872">
    <property type="term" value="F:metal ion binding"/>
    <property type="evidence" value="ECO:0007669"/>
    <property type="project" value="UniProtKB-KW"/>
</dbReference>
<dbReference type="Gene3D" id="2.70.98.30">
    <property type="entry name" value="Golgi alpha-mannosidase II, domain 4"/>
    <property type="match status" value="2"/>
</dbReference>
<dbReference type="GO" id="GO:0030246">
    <property type="term" value="F:carbohydrate binding"/>
    <property type="evidence" value="ECO:0007669"/>
    <property type="project" value="InterPro"/>
</dbReference>
<evidence type="ECO:0000256" key="1">
    <source>
        <dbReference type="ARBA" id="ARBA00009792"/>
    </source>
</evidence>
<organism evidence="6 7">
    <name type="scientific">Dactylosporangium siamense</name>
    <dbReference type="NCBI Taxonomy" id="685454"/>
    <lineage>
        <taxon>Bacteria</taxon>
        <taxon>Bacillati</taxon>
        <taxon>Actinomycetota</taxon>
        <taxon>Actinomycetes</taxon>
        <taxon>Micromonosporales</taxon>
        <taxon>Micromonosporaceae</taxon>
        <taxon>Dactylosporangium</taxon>
    </lineage>
</organism>
<dbReference type="Gene3D" id="1.20.1270.50">
    <property type="entry name" value="Glycoside hydrolase family 38, central domain"/>
    <property type="match status" value="1"/>
</dbReference>
<dbReference type="InterPro" id="IPR041147">
    <property type="entry name" value="GH38_C"/>
</dbReference>
<dbReference type="SUPFAM" id="SSF88688">
    <property type="entry name" value="Families 57/38 glycoside transferase middle domain"/>
    <property type="match status" value="1"/>
</dbReference>
<dbReference type="EMBL" id="BONQ01000126">
    <property type="protein sequence ID" value="GIG49931.1"/>
    <property type="molecule type" value="Genomic_DNA"/>
</dbReference>
<evidence type="ECO:0000259" key="5">
    <source>
        <dbReference type="SMART" id="SM00872"/>
    </source>
</evidence>
<sequence length="1349" mass="145801">MNWTVWLIPHFHYDPVWWNTQSAYTQTWDRPQDQAPADDSGEARFAWPGHSAFSLVKAHLAKMREDPQYSVVLAEVDYLKPYWDTYPEDRAFIRRLIAGGRLELVGGTYNEPNTNLTGIETTIRNAVHGVGFQRNVVGGVPSTAWQLDVFGHDPQFAQVMSGAGLTSIAFARGPYHQWGPMLTSWNIREHRKPFAPVQFHTEFEWVSPGGDGLLTHYMAGHYSAGFSLDAAQDPQTAAAELHELFTALRPAAATHHVMIPMGSDFSPPMRWVTELRAAWTERYPHVRLRYGLPRDFFAAVRGELAARGVHPTPQTRDMNPIYTGKDVTAIDTKQAHRLVEGLLLDAEKWATFAALHGAAYPAAAVDKAWRLLLFGAHHDAVTGTQSDQVYLDLVAGWREAHDLAADVDRAARRHLARHVDTRGEGTAVVVFNPLAYTRTDTVTLEIELDHAAGVTLTDDAGAPVPYLAEALEHASDGRPGRVQLRWVARDVPSMGYRTYRLRPGAPEPSASAWRPVETTSIANDRYRLRTDPGRGGALTEITDLTSGRDILPPGRVGNDLVCVAEHADHPEFGEGPWHLLPRDVVWRSSNTAAAVTVERCPIGERIVATADVDGCRYTQYTTLWHGIDRIDFATSVDGFADTDRLLRVRIPCDIPGGMPISETAAAVIGRGYALLDADAAEHPRTLDNTAHRWFGLGAALTVHLHDPQQRGERSRAVSIAEIVVPDGDQGMPSTRRLAVGLARAGVTATVTTATGNRYGALDTDTNLPDCRVAVGTPQRNGFVAELLDRAPAPIAAELAAQLEATGTARLWIPAERPLGEVWRPGADVRPIRDLPVLLIAGTDAQAEHWAVTDLVDDLRDANVHVTQPLALHHNESTVEDYTVALLNRGTPGFAVEPDGTLNMSLARACTGWPTGTAINMPDRNAPGGRSFQHHTSRRFEYHLVSGPGGWRTAGFTAAGQCVNHPLAATVAPATDGPLPATGSLLNVEPAENFVVTAVKPRWDPLAAGSAAPADACDSLIVRGYEPHGRSGSVAIRLAGGITTAAVTDLLDREGAPLEHDGRHAYVDVEGYRITSLALSPARAERGRTALVASSEAVQPVFTRYWLHNCGPAPMGNLPVTLTLRPDDEPPNDGNAAAVRLRAQIVSDNTDAGYGGNLVVTAPDGWVATPRSLPVTVKAGGHLSVPITVTAPAAAAPGWYAVAASINHQGQDLQDVLIVPVGQPAPEPLLRARSEAQQLTLTPGTRSRVRVQVAHTLRTPLRGHVELITPHHIWPLMSSPTRSFTIEAGSTASVEFDVAVPAATPPGEFWAQPKICAYGHITYAEPVRIIIRPGEGDGVAGRLDRPAPAS</sequence>
<evidence type="ECO:0000256" key="4">
    <source>
        <dbReference type="ARBA" id="ARBA00023295"/>
    </source>
</evidence>
<dbReference type="PANTHER" id="PTHR46017">
    <property type="entry name" value="ALPHA-MANNOSIDASE 2C1"/>
    <property type="match status" value="1"/>
</dbReference>
<reference evidence="6" key="1">
    <citation type="submission" date="2021-01" db="EMBL/GenBank/DDBJ databases">
        <title>Whole genome shotgun sequence of Dactylosporangium siamense NBRC 106093.</title>
        <authorList>
            <person name="Komaki H."/>
            <person name="Tamura T."/>
        </authorList>
    </citation>
    <scope>NUCLEOTIDE SEQUENCE</scope>
    <source>
        <strain evidence="6">NBRC 106093</strain>
    </source>
</reference>
<protein>
    <submittedName>
        <fullName evidence="6">Alpha-mannosidase</fullName>
    </submittedName>
</protein>
<gene>
    <name evidence="6" type="ORF">Dsi01nite_079720</name>
</gene>
<dbReference type="InterPro" id="IPR027291">
    <property type="entry name" value="Glyco_hydro_38_N_sf"/>
</dbReference>